<comment type="caution">
    <text evidence="3">The sequence shown here is derived from an EMBL/GenBank/DDBJ whole genome shotgun (WGS) entry which is preliminary data.</text>
</comment>
<dbReference type="Gene3D" id="2.50.20.20">
    <property type="match status" value="1"/>
</dbReference>
<evidence type="ECO:0000256" key="2">
    <source>
        <dbReference type="SAM" id="SignalP"/>
    </source>
</evidence>
<feature type="region of interest" description="Disordered" evidence="1">
    <location>
        <begin position="29"/>
        <end position="66"/>
    </location>
</feature>
<accession>A0A1V4A7Y5</accession>
<protein>
    <recommendedName>
        <fullName evidence="5">Lipoprotein</fullName>
    </recommendedName>
</protein>
<evidence type="ECO:0008006" key="5">
    <source>
        <dbReference type="Google" id="ProtNLM"/>
    </source>
</evidence>
<keyword evidence="2" id="KW-0732">Signal</keyword>
<feature type="chain" id="PRO_5039664032" description="Lipoprotein" evidence="2">
    <location>
        <begin position="26"/>
        <end position="299"/>
    </location>
</feature>
<feature type="signal peptide" evidence="2">
    <location>
        <begin position="1"/>
        <end position="25"/>
    </location>
</feature>
<organism evidence="3 4">
    <name type="scientific">Streptomyces tsukubensis</name>
    <dbReference type="NCBI Taxonomy" id="83656"/>
    <lineage>
        <taxon>Bacteria</taxon>
        <taxon>Bacillati</taxon>
        <taxon>Actinomycetota</taxon>
        <taxon>Actinomycetes</taxon>
        <taxon>Kitasatosporales</taxon>
        <taxon>Streptomycetaceae</taxon>
        <taxon>Streptomyces</taxon>
    </lineage>
</organism>
<reference evidence="3 4" key="1">
    <citation type="submission" date="2017-02" db="EMBL/GenBank/DDBJ databases">
        <title>Draft Genome Sequence of Streptomyces tsukubaensis F601, a Producer of the immunosuppressant tacrolimus FK506.</title>
        <authorList>
            <person name="Zong G."/>
            <person name="Zhong C."/>
            <person name="Fu J."/>
            <person name="Qin R."/>
            <person name="Cao G."/>
        </authorList>
    </citation>
    <scope>NUCLEOTIDE SEQUENCE [LARGE SCALE GENOMIC DNA]</scope>
    <source>
        <strain evidence="3 4">F601</strain>
    </source>
</reference>
<gene>
    <name evidence="3" type="ORF">B1H18_17740</name>
</gene>
<feature type="region of interest" description="Disordered" evidence="1">
    <location>
        <begin position="277"/>
        <end position="299"/>
    </location>
</feature>
<dbReference type="SUPFAM" id="SSF89392">
    <property type="entry name" value="Prokaryotic lipoproteins and lipoprotein localization factors"/>
    <property type="match status" value="1"/>
</dbReference>
<proteinExistence type="predicted"/>
<sequence length="299" mass="31039">MTYGFTRRKVALSAAGGLLAAAALAGCGDGGGSDGAKKQNTAGSSASEGSGAGGTPAVQAAYEKTSGARTAKMDLDMAVKAGGRSSEVTGTGAVDLKGGESDMTLTAEGQKIRQLTKGTVIYQKLPAGQRGQLPQGKSWMKIDLRKLQEKQGTSAASGTGMSDPAQSFGYTKGISGKDVKKVGPQTLDGVRTTHYRVSVDVDKLVKDAPAGQAKQLRQQLGDKLPMDIWLDSEGRLRQETMKLDMKRPKGETDGPAKASMTTTLRFSDFGTDVEVKAPSAKDTADMTAELARRGGSSKA</sequence>
<name>A0A1V4A7Y5_9ACTN</name>
<dbReference type="Proteomes" id="UP000190539">
    <property type="component" value="Unassembled WGS sequence"/>
</dbReference>
<evidence type="ECO:0000313" key="3">
    <source>
        <dbReference type="EMBL" id="OON78059.1"/>
    </source>
</evidence>
<keyword evidence="4" id="KW-1185">Reference proteome</keyword>
<dbReference type="InterPro" id="IPR029046">
    <property type="entry name" value="LolA/LolB/LppX"/>
</dbReference>
<dbReference type="RefSeq" id="WP_077969118.1">
    <property type="nucleotide sequence ID" value="NZ_CP045178.1"/>
</dbReference>
<evidence type="ECO:0000256" key="1">
    <source>
        <dbReference type="SAM" id="MobiDB-lite"/>
    </source>
</evidence>
<dbReference type="OrthoDB" id="3427828at2"/>
<dbReference type="EMBL" id="MVFC01000013">
    <property type="protein sequence ID" value="OON78059.1"/>
    <property type="molecule type" value="Genomic_DNA"/>
</dbReference>
<evidence type="ECO:0000313" key="4">
    <source>
        <dbReference type="Proteomes" id="UP000190539"/>
    </source>
</evidence>
<dbReference type="AlphaFoldDB" id="A0A1V4A7Y5"/>
<dbReference type="PROSITE" id="PS51257">
    <property type="entry name" value="PROKAR_LIPOPROTEIN"/>
    <property type="match status" value="1"/>
</dbReference>
<dbReference type="STRING" id="83656.B1H18_17740"/>